<dbReference type="SUPFAM" id="SSF158544">
    <property type="entry name" value="GspK insert domain-like"/>
    <property type="match status" value="1"/>
</dbReference>
<evidence type="ECO:0000256" key="4">
    <source>
        <dbReference type="ARBA" id="ARBA00022475"/>
    </source>
</evidence>
<keyword evidence="9 10" id="KW-0472">Membrane</keyword>
<keyword evidence="13" id="KW-1185">Reference proteome</keyword>
<evidence type="ECO:0000256" key="5">
    <source>
        <dbReference type="ARBA" id="ARBA00022519"/>
    </source>
</evidence>
<dbReference type="EMBL" id="JAENIJ010000015">
    <property type="protein sequence ID" value="MBK1882942.1"/>
    <property type="molecule type" value="Genomic_DNA"/>
</dbReference>
<dbReference type="Pfam" id="PF21687">
    <property type="entry name" value="T2SSK_1st"/>
    <property type="match status" value="1"/>
</dbReference>
<dbReference type="PANTHER" id="PTHR38831">
    <property type="entry name" value="TYPE II SECRETION SYSTEM PROTEIN K"/>
    <property type="match status" value="1"/>
</dbReference>
<evidence type="ECO:0000256" key="1">
    <source>
        <dbReference type="ARBA" id="ARBA00004533"/>
    </source>
</evidence>
<comment type="subcellular location">
    <subcellularLocation>
        <location evidence="1">Cell inner membrane</location>
    </subcellularLocation>
</comment>
<dbReference type="InterPro" id="IPR005628">
    <property type="entry name" value="GspK"/>
</dbReference>
<proteinExistence type="inferred from homology"/>
<keyword evidence="3" id="KW-0813">Transport</keyword>
<organism evidence="12 13">
    <name type="scientific">Luteolibacter pohnpeiensis</name>
    <dbReference type="NCBI Taxonomy" id="454153"/>
    <lineage>
        <taxon>Bacteria</taxon>
        <taxon>Pseudomonadati</taxon>
        <taxon>Verrucomicrobiota</taxon>
        <taxon>Verrucomicrobiia</taxon>
        <taxon>Verrucomicrobiales</taxon>
        <taxon>Verrucomicrobiaceae</taxon>
        <taxon>Luteolibacter</taxon>
    </lineage>
</organism>
<keyword evidence="5" id="KW-0997">Cell inner membrane</keyword>
<gene>
    <name evidence="12" type="ORF">JIN85_10975</name>
</gene>
<dbReference type="Proteomes" id="UP000603141">
    <property type="component" value="Unassembled WGS sequence"/>
</dbReference>
<accession>A0A934SB48</accession>
<evidence type="ECO:0000256" key="3">
    <source>
        <dbReference type="ARBA" id="ARBA00022448"/>
    </source>
</evidence>
<dbReference type="GO" id="GO:0005886">
    <property type="term" value="C:plasma membrane"/>
    <property type="evidence" value="ECO:0007669"/>
    <property type="project" value="UniProtKB-SubCell"/>
</dbReference>
<keyword evidence="4" id="KW-1003">Cell membrane</keyword>
<reference evidence="12" key="1">
    <citation type="submission" date="2021-01" db="EMBL/GenBank/DDBJ databases">
        <title>Modified the classification status of verrucomicrobia.</title>
        <authorList>
            <person name="Feng X."/>
        </authorList>
    </citation>
    <scope>NUCLEOTIDE SEQUENCE</scope>
    <source>
        <strain evidence="12">KCTC 22041</strain>
    </source>
</reference>
<evidence type="ECO:0000259" key="11">
    <source>
        <dbReference type="Pfam" id="PF21687"/>
    </source>
</evidence>
<keyword evidence="6 10" id="KW-0812">Transmembrane</keyword>
<dbReference type="InterPro" id="IPR038072">
    <property type="entry name" value="GspK_central_sf"/>
</dbReference>
<evidence type="ECO:0000256" key="8">
    <source>
        <dbReference type="ARBA" id="ARBA00022989"/>
    </source>
</evidence>
<evidence type="ECO:0000256" key="7">
    <source>
        <dbReference type="ARBA" id="ARBA00022927"/>
    </source>
</evidence>
<protein>
    <submittedName>
        <fullName evidence="12">General secretion pathway protein GspK</fullName>
    </submittedName>
</protein>
<comment type="caution">
    <text evidence="12">The sequence shown here is derived from an EMBL/GenBank/DDBJ whole genome shotgun (WGS) entry which is preliminary data.</text>
</comment>
<feature type="transmembrane region" description="Helical" evidence="10">
    <location>
        <begin position="12"/>
        <end position="37"/>
    </location>
</feature>
<evidence type="ECO:0000256" key="2">
    <source>
        <dbReference type="ARBA" id="ARBA00007246"/>
    </source>
</evidence>
<comment type="similarity">
    <text evidence="2">Belongs to the GSP K family.</text>
</comment>
<evidence type="ECO:0000256" key="10">
    <source>
        <dbReference type="SAM" id="Phobius"/>
    </source>
</evidence>
<dbReference type="GO" id="GO:0009306">
    <property type="term" value="P:protein secretion"/>
    <property type="evidence" value="ECO:0007669"/>
    <property type="project" value="InterPro"/>
</dbReference>
<evidence type="ECO:0000313" key="13">
    <source>
        <dbReference type="Proteomes" id="UP000603141"/>
    </source>
</evidence>
<sequence>MRNNPRLHRHPRGVALIAVIWLIAVLAMACMATLRVISFDMELATSKVHGTRALQIAEMGIAIGCNPSVERDDPLLHQLNQDTGEGFEVEIKSEGARFNPNVMLMSNDTSLLRSIFIDWGLTLEEAQALTDALTDWVDDNDEVSLNGAEETYYNNIGRINQPFNRPFYNLEEMRLVRGMDQVERLKPDWRDWFSVWSGGKLDVNEASAELIAAAAECAVEVAKVIPQTVAGPDGIRGTDDDVPFQSAEDALVILGSGAAQREDILARFTANDPTTRIESTGYASGAKRKITVIVGSRTGRPSLYDRIEEIVP</sequence>
<dbReference type="PANTHER" id="PTHR38831:SF2">
    <property type="entry name" value="TYPE II SECRETION SYSTEM PROTEIN K"/>
    <property type="match status" value="1"/>
</dbReference>
<dbReference type="PROSITE" id="PS51257">
    <property type="entry name" value="PROKAR_LIPOPROTEIN"/>
    <property type="match status" value="1"/>
</dbReference>
<evidence type="ECO:0000256" key="6">
    <source>
        <dbReference type="ARBA" id="ARBA00022692"/>
    </source>
</evidence>
<dbReference type="AlphaFoldDB" id="A0A934SB48"/>
<keyword evidence="8 10" id="KW-1133">Transmembrane helix</keyword>
<feature type="domain" description="T2SS protein K first SAM-like" evidence="11">
    <location>
        <begin position="110"/>
        <end position="181"/>
    </location>
</feature>
<name>A0A934SB48_9BACT</name>
<evidence type="ECO:0000256" key="9">
    <source>
        <dbReference type="ARBA" id="ARBA00023136"/>
    </source>
</evidence>
<dbReference type="Gene3D" id="1.10.40.60">
    <property type="entry name" value="EpsJ-like"/>
    <property type="match status" value="1"/>
</dbReference>
<evidence type="ECO:0000313" key="12">
    <source>
        <dbReference type="EMBL" id="MBK1882942.1"/>
    </source>
</evidence>
<dbReference type="InterPro" id="IPR049031">
    <property type="entry name" value="T2SSK_SAM-like_1st"/>
</dbReference>
<keyword evidence="7" id="KW-0653">Protein transport</keyword>